<dbReference type="PANTHER" id="PTHR45835:SF99">
    <property type="entry name" value="CHROMO DOMAIN-CONTAINING PROTEIN-RELATED"/>
    <property type="match status" value="1"/>
</dbReference>
<dbReference type="Proteomes" id="UP001234989">
    <property type="component" value="Chromosome 11"/>
</dbReference>
<protein>
    <recommendedName>
        <fullName evidence="3">Gag-pol polyprotein</fullName>
    </recommendedName>
</protein>
<evidence type="ECO:0000313" key="2">
    <source>
        <dbReference type="Proteomes" id="UP001234989"/>
    </source>
</evidence>
<dbReference type="InterPro" id="IPR012337">
    <property type="entry name" value="RNaseH-like_sf"/>
</dbReference>
<proteinExistence type="predicted"/>
<evidence type="ECO:0000313" key="1">
    <source>
        <dbReference type="EMBL" id="WMV54661.1"/>
    </source>
</evidence>
<organism evidence="1 2">
    <name type="scientific">Solanum verrucosum</name>
    <dbReference type="NCBI Taxonomy" id="315347"/>
    <lineage>
        <taxon>Eukaryota</taxon>
        <taxon>Viridiplantae</taxon>
        <taxon>Streptophyta</taxon>
        <taxon>Embryophyta</taxon>
        <taxon>Tracheophyta</taxon>
        <taxon>Spermatophyta</taxon>
        <taxon>Magnoliopsida</taxon>
        <taxon>eudicotyledons</taxon>
        <taxon>Gunneridae</taxon>
        <taxon>Pentapetalae</taxon>
        <taxon>asterids</taxon>
        <taxon>lamiids</taxon>
        <taxon>Solanales</taxon>
        <taxon>Solanaceae</taxon>
        <taxon>Solanoideae</taxon>
        <taxon>Solaneae</taxon>
        <taxon>Solanum</taxon>
    </lineage>
</organism>
<reference evidence="1" key="1">
    <citation type="submission" date="2023-08" db="EMBL/GenBank/DDBJ databases">
        <title>A de novo genome assembly of Solanum verrucosum Schlechtendal, a Mexican diploid species geographically isolated from the other diploid A-genome species in potato relatives.</title>
        <authorList>
            <person name="Hosaka K."/>
        </authorList>
    </citation>
    <scope>NUCLEOTIDE SEQUENCE</scope>
    <source>
        <tissue evidence="1">Young leaves</tissue>
    </source>
</reference>
<accession>A0AAF0ZX02</accession>
<name>A0AAF0ZX02_SOLVR</name>
<dbReference type="EMBL" id="CP133622">
    <property type="protein sequence ID" value="WMV54661.1"/>
    <property type="molecule type" value="Genomic_DNA"/>
</dbReference>
<sequence>MKDYDITVLYHPGKLNMVMDGLSRLSMGIITNIEDGKKELVRDFHRLARLVVDLVDSNEGSVIVQNGSELSLIADVKAKKDLDLILVDLKKSVSKKTIEAFPKGEMVSFNTKWEDVIMDFIMGLPRTHHEFDSILVMMDRMTKSSHFFPINASFPAKESFQKGLRTQVKLSPTFHPQADGQAERAILTLVLRGVQEEETRRSSSFRQDFLRIKDLFRQIKLCLASEKDGNREQSSRVLGISEILRMNPPDFASSSVTEDPENFMEELQKVFEVMHIADVERVELVAYQLKGVSRV</sequence>
<dbReference type="PANTHER" id="PTHR45835">
    <property type="entry name" value="YALI0A06105P"/>
    <property type="match status" value="1"/>
</dbReference>
<dbReference type="SUPFAM" id="SSF53098">
    <property type="entry name" value="Ribonuclease H-like"/>
    <property type="match status" value="1"/>
</dbReference>
<gene>
    <name evidence="1" type="ORF">MTR67_048046</name>
</gene>
<keyword evidence="2" id="KW-1185">Reference proteome</keyword>
<evidence type="ECO:0008006" key="3">
    <source>
        <dbReference type="Google" id="ProtNLM"/>
    </source>
</evidence>
<dbReference type="AlphaFoldDB" id="A0AAF0ZX02"/>